<evidence type="ECO:0000256" key="12">
    <source>
        <dbReference type="RuleBase" id="RU003832"/>
    </source>
</evidence>
<dbReference type="Gene3D" id="3.40.50.11660">
    <property type="entry name" value="Glycosyl transferase family 10, C-terminal domain"/>
    <property type="match status" value="1"/>
</dbReference>
<evidence type="ECO:0000256" key="7">
    <source>
        <dbReference type="ARBA" id="ARBA00022968"/>
    </source>
</evidence>
<comment type="similarity">
    <text evidence="3 12">Belongs to the glycosyltransferase 10 family.</text>
</comment>
<keyword evidence="15" id="KW-1185">Reference proteome</keyword>
<evidence type="ECO:0000256" key="11">
    <source>
        <dbReference type="ARBA" id="ARBA00023180"/>
    </source>
</evidence>
<evidence type="ECO:0000256" key="9">
    <source>
        <dbReference type="ARBA" id="ARBA00023034"/>
    </source>
</evidence>
<dbReference type="Pfam" id="PF00852">
    <property type="entry name" value="Glyco_transf_10"/>
    <property type="match status" value="1"/>
</dbReference>
<keyword evidence="9 12" id="KW-0333">Golgi apparatus</keyword>
<dbReference type="AlphaFoldDB" id="A0AAV4G283"/>
<dbReference type="InterPro" id="IPR038577">
    <property type="entry name" value="GT10-like_C_sf"/>
</dbReference>
<dbReference type="PANTHER" id="PTHR48438">
    <property type="entry name" value="ALPHA-(1,3)-FUCOSYLTRANSFERASE C-RELATED"/>
    <property type="match status" value="1"/>
</dbReference>
<keyword evidence="5 12" id="KW-0808">Transferase</keyword>
<dbReference type="EMBL" id="BMAT01001074">
    <property type="protein sequence ID" value="GFR79261.1"/>
    <property type="molecule type" value="Genomic_DNA"/>
</dbReference>
<evidence type="ECO:0000256" key="4">
    <source>
        <dbReference type="ARBA" id="ARBA00022676"/>
    </source>
</evidence>
<evidence type="ECO:0000256" key="5">
    <source>
        <dbReference type="ARBA" id="ARBA00022679"/>
    </source>
</evidence>
<keyword evidence="8" id="KW-1133">Transmembrane helix</keyword>
<dbReference type="GO" id="GO:0000139">
    <property type="term" value="C:Golgi membrane"/>
    <property type="evidence" value="ECO:0007669"/>
    <property type="project" value="UniProtKB-SubCell"/>
</dbReference>
<dbReference type="GO" id="GO:0008417">
    <property type="term" value="F:fucosyltransferase activity"/>
    <property type="evidence" value="ECO:0007669"/>
    <property type="project" value="InterPro"/>
</dbReference>
<dbReference type="InterPro" id="IPR055270">
    <property type="entry name" value="Glyco_tran_10_C"/>
</dbReference>
<dbReference type="Proteomes" id="UP000762676">
    <property type="component" value="Unassembled WGS sequence"/>
</dbReference>
<gene>
    <name evidence="14" type="ORF">ElyMa_000552000</name>
</gene>
<organism evidence="14 15">
    <name type="scientific">Elysia marginata</name>
    <dbReference type="NCBI Taxonomy" id="1093978"/>
    <lineage>
        <taxon>Eukaryota</taxon>
        <taxon>Metazoa</taxon>
        <taxon>Spiralia</taxon>
        <taxon>Lophotrochozoa</taxon>
        <taxon>Mollusca</taxon>
        <taxon>Gastropoda</taxon>
        <taxon>Heterobranchia</taxon>
        <taxon>Euthyneura</taxon>
        <taxon>Panpulmonata</taxon>
        <taxon>Sacoglossa</taxon>
        <taxon>Placobranchoidea</taxon>
        <taxon>Plakobranchidae</taxon>
        <taxon>Elysia</taxon>
    </lineage>
</organism>
<dbReference type="InterPro" id="IPR001503">
    <property type="entry name" value="Glyco_trans_10"/>
</dbReference>
<evidence type="ECO:0000313" key="15">
    <source>
        <dbReference type="Proteomes" id="UP000762676"/>
    </source>
</evidence>
<dbReference type="GO" id="GO:0032580">
    <property type="term" value="C:Golgi cisterna membrane"/>
    <property type="evidence" value="ECO:0007669"/>
    <property type="project" value="UniProtKB-SubCell"/>
</dbReference>
<keyword evidence="7" id="KW-0735">Signal-anchor</keyword>
<proteinExistence type="inferred from homology"/>
<keyword evidence="11" id="KW-0325">Glycoprotein</keyword>
<keyword evidence="10" id="KW-0472">Membrane</keyword>
<dbReference type="PANTHER" id="PTHR48438:SF1">
    <property type="entry name" value="ALPHA-(1,3)-FUCOSYLTRANSFERASE C-RELATED"/>
    <property type="match status" value="1"/>
</dbReference>
<comment type="caution">
    <text evidence="14">The sequence shown here is derived from an EMBL/GenBank/DDBJ whole genome shotgun (WGS) entry which is preliminary data.</text>
</comment>
<evidence type="ECO:0000256" key="3">
    <source>
        <dbReference type="ARBA" id="ARBA00008919"/>
    </source>
</evidence>
<comment type="subcellular location">
    <subcellularLocation>
        <location evidence="1">Golgi apparatus membrane</location>
        <topology evidence="1">Single-pass type II membrane protein</topology>
    </subcellularLocation>
    <subcellularLocation>
        <location evidence="12">Golgi apparatus</location>
        <location evidence="12">Golgi stack membrane</location>
        <topology evidence="12">Single-pass type II membrane protein</topology>
    </subcellularLocation>
</comment>
<keyword evidence="6 12" id="KW-0812">Transmembrane</keyword>
<evidence type="ECO:0000256" key="1">
    <source>
        <dbReference type="ARBA" id="ARBA00004323"/>
    </source>
</evidence>
<evidence type="ECO:0000256" key="6">
    <source>
        <dbReference type="ARBA" id="ARBA00022692"/>
    </source>
</evidence>
<evidence type="ECO:0000256" key="10">
    <source>
        <dbReference type="ARBA" id="ARBA00023136"/>
    </source>
</evidence>
<evidence type="ECO:0000259" key="13">
    <source>
        <dbReference type="Pfam" id="PF00852"/>
    </source>
</evidence>
<comment type="pathway">
    <text evidence="2">Protein modification; protein glycosylation.</text>
</comment>
<accession>A0AAV4G283</accession>
<evidence type="ECO:0000256" key="8">
    <source>
        <dbReference type="ARBA" id="ARBA00022989"/>
    </source>
</evidence>
<keyword evidence="4 12" id="KW-0328">Glycosyltransferase</keyword>
<dbReference type="EC" id="2.4.1.-" evidence="12"/>
<sequence>MSSNCHDYNRRQVLVRHLKELLGKDMDLYGKCGDKRCPETICFDTISNYKFFFTFENSNCKDYISEKFWSALQRRQVPVVMGGASSQDYVKIAPPHSFIHVDDFRSTEALVKYLREIGRNETAYNKYLEWSLEADIYSELPARRKWLCDLCSALHDRSRPAQVYTDIRGWVEDDVCPLWSGQRGGVVSASDSRSGGRGFDSRPCHVAIALGKQFSFPQSTHL</sequence>
<reference evidence="14 15" key="1">
    <citation type="journal article" date="2021" name="Elife">
        <title>Chloroplast acquisition without the gene transfer in kleptoplastic sea slugs, Plakobranchus ocellatus.</title>
        <authorList>
            <person name="Maeda T."/>
            <person name="Takahashi S."/>
            <person name="Yoshida T."/>
            <person name="Shimamura S."/>
            <person name="Takaki Y."/>
            <person name="Nagai Y."/>
            <person name="Toyoda A."/>
            <person name="Suzuki Y."/>
            <person name="Arimoto A."/>
            <person name="Ishii H."/>
            <person name="Satoh N."/>
            <person name="Nishiyama T."/>
            <person name="Hasebe M."/>
            <person name="Maruyama T."/>
            <person name="Minagawa J."/>
            <person name="Obokata J."/>
            <person name="Shigenobu S."/>
        </authorList>
    </citation>
    <scope>NUCLEOTIDE SEQUENCE [LARGE SCALE GENOMIC DNA]</scope>
</reference>
<dbReference type="SUPFAM" id="SSF53756">
    <property type="entry name" value="UDP-Glycosyltransferase/glycogen phosphorylase"/>
    <property type="match status" value="1"/>
</dbReference>
<feature type="domain" description="Fucosyltransferase C-terminal" evidence="13">
    <location>
        <begin position="2"/>
        <end position="170"/>
    </location>
</feature>
<name>A0AAV4G283_9GAST</name>
<evidence type="ECO:0000256" key="2">
    <source>
        <dbReference type="ARBA" id="ARBA00004922"/>
    </source>
</evidence>
<dbReference type="FunFam" id="3.40.50.11660:FF:000002">
    <property type="entry name" value="Alpha-(1,3)-fucosyltransferase"/>
    <property type="match status" value="1"/>
</dbReference>
<evidence type="ECO:0000313" key="14">
    <source>
        <dbReference type="EMBL" id="GFR79261.1"/>
    </source>
</evidence>
<protein>
    <recommendedName>
        <fullName evidence="12">Fucosyltransferase</fullName>
        <ecNumber evidence="12">2.4.1.-</ecNumber>
    </recommendedName>
</protein>